<name>A0A6C2YHZ2_9BACT</name>
<protein>
    <recommendedName>
        <fullName evidence="4">Plasmid stabilization system</fullName>
    </recommendedName>
</protein>
<dbReference type="RefSeq" id="WP_162656395.1">
    <property type="nucleotide sequence ID" value="NZ_LR593887.1"/>
</dbReference>
<keyword evidence="3" id="KW-1185">Reference proteome</keyword>
<dbReference type="AlphaFoldDB" id="A0A6C2YHZ2"/>
<dbReference type="InterPro" id="IPR035093">
    <property type="entry name" value="RelE/ParE_toxin_dom_sf"/>
</dbReference>
<evidence type="ECO:0000256" key="1">
    <source>
        <dbReference type="ARBA" id="ARBA00022649"/>
    </source>
</evidence>
<evidence type="ECO:0000313" key="3">
    <source>
        <dbReference type="Proteomes" id="UP000464378"/>
    </source>
</evidence>
<evidence type="ECO:0008006" key="4">
    <source>
        <dbReference type="Google" id="ProtNLM"/>
    </source>
</evidence>
<dbReference type="Proteomes" id="UP000464378">
    <property type="component" value="Chromosome"/>
</dbReference>
<keyword evidence="1" id="KW-1277">Toxin-antitoxin system</keyword>
<sequence>MNSPLQFHPATREEIREAYRWYEQQLTGLGQQFLDDCQNLFALIAESPLRFAFAEDDIREATLKRFPYTVYYRIVADHVRVLAIYHNARGNEPWRLRE</sequence>
<accession>A0A6C2YHZ2</accession>
<dbReference type="InParanoid" id="A0A6C2YHZ2"/>
<dbReference type="KEGG" id="tim:GMBLW1_28020"/>
<organism evidence="2">
    <name type="scientific">Tuwongella immobilis</name>
    <dbReference type="NCBI Taxonomy" id="692036"/>
    <lineage>
        <taxon>Bacteria</taxon>
        <taxon>Pseudomonadati</taxon>
        <taxon>Planctomycetota</taxon>
        <taxon>Planctomycetia</taxon>
        <taxon>Gemmatales</taxon>
        <taxon>Gemmataceae</taxon>
        <taxon>Tuwongella</taxon>
    </lineage>
</organism>
<dbReference type="EMBL" id="LR586016">
    <property type="protein sequence ID" value="VIP01158.1"/>
    <property type="molecule type" value="Genomic_DNA"/>
</dbReference>
<dbReference type="InterPro" id="IPR007712">
    <property type="entry name" value="RelE/ParE_toxin"/>
</dbReference>
<proteinExistence type="predicted"/>
<gene>
    <name evidence="2" type="ORF">GMBLW1_28020</name>
</gene>
<evidence type="ECO:0000313" key="2">
    <source>
        <dbReference type="EMBL" id="VIP01158.1"/>
    </source>
</evidence>
<reference evidence="2" key="1">
    <citation type="submission" date="2019-04" db="EMBL/GenBank/DDBJ databases">
        <authorList>
            <consortium name="Science for Life Laboratories"/>
        </authorList>
    </citation>
    <scope>NUCLEOTIDE SEQUENCE</scope>
    <source>
        <strain evidence="2">MBLW1</strain>
    </source>
</reference>
<dbReference type="Gene3D" id="3.30.2310.20">
    <property type="entry name" value="RelE-like"/>
    <property type="match status" value="1"/>
</dbReference>
<dbReference type="Pfam" id="PF05016">
    <property type="entry name" value="ParE_toxin"/>
    <property type="match status" value="1"/>
</dbReference>
<dbReference type="EMBL" id="LR593887">
    <property type="protein sequence ID" value="VTR97742.1"/>
    <property type="molecule type" value="Genomic_DNA"/>
</dbReference>